<dbReference type="Proteomes" id="UP001317963">
    <property type="component" value="Chromosome"/>
</dbReference>
<evidence type="ECO:0000259" key="6">
    <source>
        <dbReference type="Pfam" id="PF02885"/>
    </source>
</evidence>
<evidence type="ECO:0000259" key="5">
    <source>
        <dbReference type="Pfam" id="PF00591"/>
    </source>
</evidence>
<comment type="caution">
    <text evidence="4">Lacks conserved residue(s) required for the propagation of feature annotation.</text>
</comment>
<dbReference type="HAMAP" id="MF_00211">
    <property type="entry name" value="TrpD"/>
    <property type="match status" value="1"/>
</dbReference>
<dbReference type="EMBL" id="CP036501">
    <property type="protein sequence ID" value="UZP73964.1"/>
    <property type="molecule type" value="Genomic_DNA"/>
</dbReference>
<name>A0ABY6Q5S7_9GAMM</name>
<organism evidence="7 8">
    <name type="scientific">Candidatus Paraluminiphilus aquimaris</name>
    <dbReference type="NCBI Taxonomy" id="2518994"/>
    <lineage>
        <taxon>Bacteria</taxon>
        <taxon>Pseudomonadati</taxon>
        <taxon>Pseudomonadota</taxon>
        <taxon>Gammaproteobacteria</taxon>
        <taxon>Cellvibrionales</taxon>
        <taxon>Halieaceae</taxon>
        <taxon>Candidatus Paraluminiphilus</taxon>
    </lineage>
</organism>
<proteinExistence type="inferred from homology"/>
<dbReference type="PANTHER" id="PTHR43285">
    <property type="entry name" value="ANTHRANILATE PHOSPHORIBOSYLTRANSFERASE"/>
    <property type="match status" value="1"/>
</dbReference>
<feature type="domain" description="Glycosyl transferase family 3" evidence="5">
    <location>
        <begin position="76"/>
        <end position="329"/>
    </location>
</feature>
<feature type="binding site" evidence="4">
    <location>
        <position position="226"/>
    </location>
    <ligand>
        <name>Mg(2+)</name>
        <dbReference type="ChEBI" id="CHEBI:18420"/>
        <label>2</label>
    </ligand>
</feature>
<keyword evidence="4" id="KW-0460">Magnesium</keyword>
<comment type="similarity">
    <text evidence="4">Belongs to the anthranilate phosphoribosyltransferase family.</text>
</comment>
<dbReference type="Gene3D" id="3.40.1030.10">
    <property type="entry name" value="Nucleoside phosphorylase/phosphoribosyltransferase catalytic domain"/>
    <property type="match status" value="1"/>
</dbReference>
<feature type="binding site" evidence="4">
    <location>
        <position position="167"/>
    </location>
    <ligand>
        <name>anthranilate</name>
        <dbReference type="ChEBI" id="CHEBI:16567"/>
        <label>2</label>
    </ligand>
</feature>
<dbReference type="NCBIfam" id="TIGR01245">
    <property type="entry name" value="trpD"/>
    <property type="match status" value="1"/>
</dbReference>
<dbReference type="EC" id="2.4.2.18" evidence="4"/>
<dbReference type="Pfam" id="PF02885">
    <property type="entry name" value="Glycos_trans_3N"/>
    <property type="match status" value="1"/>
</dbReference>
<keyword evidence="4" id="KW-0479">Metal-binding</keyword>
<dbReference type="InterPro" id="IPR005940">
    <property type="entry name" value="Anthranilate_Pribosyl_Tfrase"/>
</dbReference>
<feature type="binding site" evidence="4">
    <location>
        <position position="227"/>
    </location>
    <ligand>
        <name>Mg(2+)</name>
        <dbReference type="ChEBI" id="CHEBI:18420"/>
        <label>1</label>
    </ligand>
</feature>
<feature type="binding site" evidence="4">
    <location>
        <begin position="84"/>
        <end position="85"/>
    </location>
    <ligand>
        <name>5-phospho-alpha-D-ribose 1-diphosphate</name>
        <dbReference type="ChEBI" id="CHEBI:58017"/>
    </ligand>
</feature>
<feature type="binding site" evidence="4">
    <location>
        <position position="227"/>
    </location>
    <ligand>
        <name>Mg(2+)</name>
        <dbReference type="ChEBI" id="CHEBI:18420"/>
        <label>2</label>
    </ligand>
</feature>
<dbReference type="InterPro" id="IPR035902">
    <property type="entry name" value="Nuc_phospho_transferase"/>
</dbReference>
<dbReference type="InterPro" id="IPR000312">
    <property type="entry name" value="Glycosyl_Trfase_fam3"/>
</dbReference>
<feature type="binding site" evidence="4">
    <location>
        <position position="112"/>
    </location>
    <ligand>
        <name>anthranilate</name>
        <dbReference type="ChEBI" id="CHEBI:16567"/>
        <label>1</label>
    </ligand>
</feature>
<feature type="binding site" evidence="4">
    <location>
        <position position="93"/>
    </location>
    <ligand>
        <name>Mg(2+)</name>
        <dbReference type="ChEBI" id="CHEBI:18420"/>
        <label>1</label>
    </ligand>
</feature>
<dbReference type="RefSeq" id="WP_279242765.1">
    <property type="nucleotide sequence ID" value="NZ_CP036501.1"/>
</dbReference>
<keyword evidence="8" id="KW-1185">Reference proteome</keyword>
<accession>A0ABY6Q5S7</accession>
<protein>
    <recommendedName>
        <fullName evidence="4">Anthranilate phosphoribosyltransferase</fullName>
        <ecNumber evidence="4">2.4.2.18</ecNumber>
    </recommendedName>
</protein>
<feature type="binding site" evidence="4">
    <location>
        <begin position="91"/>
        <end position="94"/>
    </location>
    <ligand>
        <name>5-phospho-alpha-D-ribose 1-diphosphate</name>
        <dbReference type="ChEBI" id="CHEBI:58017"/>
    </ligand>
</feature>
<dbReference type="Pfam" id="PF00591">
    <property type="entry name" value="Glycos_transf_3"/>
    <property type="match status" value="1"/>
</dbReference>
<sequence>MNIQQAIAQVVDGRSLSQSDMEQVMLSVMQGEATEAQIGGLLVGLRIKGETIGEIVGAAGAMRSLATPVEIDAEGLIDLAGTGGDGADLFNVSTAATFVVAAAGGRIAKHGNRSVSSSSGSSDVLSELGVNLSVSPQVIAECIDTLGVGFMFAPMHHSAMKYAVGPRQQLAMRTIFNVLGPLTNPAGARRQVLGVFNADLCPVMAAALKDLGSEHVMVVHGNDGLDEISICQPTEVCELKGGELTTYQIDPKEFGHYHASLDGLAVSTAGASAALIKAALGGDEAEAAGKARSIIALNAGAGLYVGGQAQSLSAGVQLADKTIASGAALTVIDAFANKTTKAAESGA</sequence>
<feature type="binding site" evidence="4">
    <location>
        <position position="121"/>
    </location>
    <ligand>
        <name>5-phospho-alpha-D-ribose 1-diphosphate</name>
        <dbReference type="ChEBI" id="CHEBI:58017"/>
    </ligand>
</feature>
<keyword evidence="4" id="KW-0057">Aromatic amino acid biosynthesis</keyword>
<feature type="binding site" evidence="4">
    <location>
        <position position="81"/>
    </location>
    <ligand>
        <name>anthranilate</name>
        <dbReference type="ChEBI" id="CHEBI:16567"/>
        <label>1</label>
    </ligand>
</feature>
<feature type="binding site" evidence="4">
    <location>
        <position position="81"/>
    </location>
    <ligand>
        <name>5-phospho-alpha-D-ribose 1-diphosphate</name>
        <dbReference type="ChEBI" id="CHEBI:58017"/>
    </ligand>
</feature>
<comment type="subunit">
    <text evidence="4">Homodimer.</text>
</comment>
<dbReference type="Gene3D" id="1.20.970.10">
    <property type="entry name" value="Transferase, Pyrimidine Nucleoside Phosphorylase, Chain C"/>
    <property type="match status" value="1"/>
</dbReference>
<evidence type="ECO:0000256" key="4">
    <source>
        <dbReference type="HAMAP-Rule" id="MF_00211"/>
    </source>
</evidence>
<feature type="binding site" evidence="4">
    <location>
        <begin position="109"/>
        <end position="117"/>
    </location>
    <ligand>
        <name>5-phospho-alpha-D-ribose 1-diphosphate</name>
        <dbReference type="ChEBI" id="CHEBI:58017"/>
    </ligand>
</feature>
<dbReference type="InterPro" id="IPR036320">
    <property type="entry name" value="Glycosyl_Trfase_fam3_N_dom_sf"/>
</dbReference>
<evidence type="ECO:0000256" key="2">
    <source>
        <dbReference type="ARBA" id="ARBA00022679"/>
    </source>
</evidence>
<gene>
    <name evidence="4 7" type="primary">trpD</name>
    <name evidence="7" type="ORF">E0F26_04040</name>
</gene>
<comment type="catalytic activity">
    <reaction evidence="4">
        <text>N-(5-phospho-beta-D-ribosyl)anthranilate + diphosphate = 5-phospho-alpha-D-ribose 1-diphosphate + anthranilate</text>
        <dbReference type="Rhea" id="RHEA:11768"/>
        <dbReference type="ChEBI" id="CHEBI:16567"/>
        <dbReference type="ChEBI" id="CHEBI:18277"/>
        <dbReference type="ChEBI" id="CHEBI:33019"/>
        <dbReference type="ChEBI" id="CHEBI:58017"/>
        <dbReference type="EC" id="2.4.2.18"/>
    </reaction>
</comment>
<comment type="cofactor">
    <cofactor evidence="4">
        <name>Mg(2+)</name>
        <dbReference type="ChEBI" id="CHEBI:18420"/>
    </cofactor>
    <text evidence="4">Binds 2 magnesium ions per monomer.</text>
</comment>
<comment type="function">
    <text evidence="4">Catalyzes the transfer of the phosphoribosyl group of 5-phosphorylribose-1-pyrophosphate (PRPP) to anthranilate to yield N-(5'-phosphoribosyl)-anthranilate (PRA).</text>
</comment>
<keyword evidence="1 4" id="KW-0328">Glycosyltransferase</keyword>
<dbReference type="SUPFAM" id="SSF47648">
    <property type="entry name" value="Nucleoside phosphorylase/phosphoribosyltransferase N-terminal domain"/>
    <property type="match status" value="1"/>
</dbReference>
<evidence type="ECO:0000256" key="1">
    <source>
        <dbReference type="ARBA" id="ARBA00022676"/>
    </source>
</evidence>
<reference evidence="7 8" key="1">
    <citation type="submission" date="2019-02" db="EMBL/GenBank/DDBJ databases">
        <title>Halieaceae_genomes.</title>
        <authorList>
            <person name="Li S.-H."/>
        </authorList>
    </citation>
    <scope>NUCLEOTIDE SEQUENCE [LARGE SCALE GENOMIC DNA]</scope>
    <source>
        <strain evidence="7 8">JH123</strain>
    </source>
</reference>
<dbReference type="PANTHER" id="PTHR43285:SF2">
    <property type="entry name" value="ANTHRANILATE PHOSPHORIBOSYLTRANSFERASE"/>
    <property type="match status" value="1"/>
</dbReference>
<evidence type="ECO:0000313" key="8">
    <source>
        <dbReference type="Proteomes" id="UP001317963"/>
    </source>
</evidence>
<dbReference type="SUPFAM" id="SSF52418">
    <property type="entry name" value="Nucleoside phosphorylase/phosphoribosyltransferase catalytic domain"/>
    <property type="match status" value="1"/>
</dbReference>
<keyword evidence="4" id="KW-0028">Amino-acid biosynthesis</keyword>
<dbReference type="GO" id="GO:0004048">
    <property type="term" value="F:anthranilate phosphoribosyltransferase activity"/>
    <property type="evidence" value="ECO:0007669"/>
    <property type="project" value="UniProtKB-EC"/>
</dbReference>
<feature type="domain" description="Glycosyl transferase family 3 N-terminal" evidence="6">
    <location>
        <begin position="4"/>
        <end position="65"/>
    </location>
</feature>
<dbReference type="InterPro" id="IPR017459">
    <property type="entry name" value="Glycosyl_Trfase_fam3_N_dom"/>
</dbReference>
<comment type="pathway">
    <text evidence="4">Amino-acid biosynthesis; L-tryptophan biosynthesis; L-tryptophan from chorismate: step 2/5.</text>
</comment>
<evidence type="ECO:0000256" key="3">
    <source>
        <dbReference type="ARBA" id="ARBA00022822"/>
    </source>
</evidence>
<keyword evidence="2 4" id="KW-0808">Transferase</keyword>
<evidence type="ECO:0000313" key="7">
    <source>
        <dbReference type="EMBL" id="UZP73964.1"/>
    </source>
</evidence>
<keyword evidence="3 4" id="KW-0822">Tryptophan biosynthesis</keyword>